<evidence type="ECO:0000313" key="1">
    <source>
        <dbReference type="EMBL" id="GAA5049654.1"/>
    </source>
</evidence>
<dbReference type="Proteomes" id="UP001501729">
    <property type="component" value="Unassembled WGS sequence"/>
</dbReference>
<reference evidence="1 2" key="1">
    <citation type="journal article" date="2019" name="Int. J. Syst. Evol. Microbiol.">
        <title>The Global Catalogue of Microorganisms (GCM) 10K type strain sequencing project: providing services to taxonomists for standard genome sequencing and annotation.</title>
        <authorList>
            <consortium name="The Broad Institute Genomics Platform"/>
            <consortium name="The Broad Institute Genome Sequencing Center for Infectious Disease"/>
            <person name="Wu L."/>
            <person name="Ma J."/>
        </authorList>
    </citation>
    <scope>NUCLEOTIDE SEQUENCE [LARGE SCALE GENOMIC DNA]</scope>
    <source>
        <strain evidence="1 2">JCM 17504</strain>
    </source>
</reference>
<proteinExistence type="predicted"/>
<comment type="caution">
    <text evidence="1">The sequence shown here is derived from an EMBL/GenBank/DDBJ whole genome shotgun (WGS) entry which is preliminary data.</text>
</comment>
<gene>
    <name evidence="1" type="ORF">GCM10025751_22760</name>
</gene>
<dbReference type="AlphaFoldDB" id="A0AAV3UGV1"/>
<dbReference type="RefSeq" id="WP_227778349.1">
    <property type="nucleotide sequence ID" value="NZ_BAABKX010000006.1"/>
</dbReference>
<dbReference type="EMBL" id="BAABKX010000006">
    <property type="protein sequence ID" value="GAA5049654.1"/>
    <property type="molecule type" value="Genomic_DNA"/>
</dbReference>
<organism evidence="1 2">
    <name type="scientific">Haladaptatus pallidirubidus</name>
    <dbReference type="NCBI Taxonomy" id="1008152"/>
    <lineage>
        <taxon>Archaea</taxon>
        <taxon>Methanobacteriati</taxon>
        <taxon>Methanobacteriota</taxon>
        <taxon>Stenosarchaea group</taxon>
        <taxon>Halobacteria</taxon>
        <taxon>Halobacteriales</taxon>
        <taxon>Haladaptataceae</taxon>
        <taxon>Haladaptatus</taxon>
    </lineage>
</organism>
<dbReference type="GeneID" id="68616645"/>
<evidence type="ECO:0008006" key="3">
    <source>
        <dbReference type="Google" id="ProtNLM"/>
    </source>
</evidence>
<sequence>MSQVPNPTGTEITASGVEHLSWIQRAKETGQDRARNIRDKHGTNDPFQIALEGDIEINRDTWDGFDSVQLLGTYSDDVITLYEAQIDRVADTADIDRIVLREAVCSHELAHYLLEQNPPEWRDQYSPIERVLRWLPLRRTSRPSRRSLEECAAHSFATTLVPESVVSFAQQSQ</sequence>
<protein>
    <recommendedName>
        <fullName evidence="3">IrrE N-terminal-like domain-containing protein</fullName>
    </recommendedName>
</protein>
<keyword evidence="2" id="KW-1185">Reference proteome</keyword>
<name>A0AAV3UGV1_9EURY</name>
<accession>A0AAV3UGV1</accession>
<evidence type="ECO:0000313" key="2">
    <source>
        <dbReference type="Proteomes" id="UP001501729"/>
    </source>
</evidence>